<protein>
    <submittedName>
        <fullName evidence="2">Uncharacterized protein</fullName>
    </submittedName>
</protein>
<reference evidence="2" key="1">
    <citation type="submission" date="2022-01" db="EMBL/GenBank/DDBJ databases">
        <authorList>
            <person name="King R."/>
        </authorList>
    </citation>
    <scope>NUCLEOTIDE SEQUENCE</scope>
</reference>
<proteinExistence type="predicted"/>
<sequence>MEYKLKAISNNIDNDRIIDMMLEESSNNSASGKWESKTISTNHICEKNVPVLYSTLRGVYLRKFNKSSANNYSIDFCDLERWNYRKNHMESIGLTPPSTSSDKSSTFQSVKPIKIVRARSETKMDEKSMESPS</sequence>
<name>A0A9N9WUB7_9DIPT</name>
<evidence type="ECO:0000256" key="1">
    <source>
        <dbReference type="SAM" id="MobiDB-lite"/>
    </source>
</evidence>
<feature type="compositionally biased region" description="Low complexity" evidence="1">
    <location>
        <begin position="95"/>
        <end position="109"/>
    </location>
</feature>
<dbReference type="OrthoDB" id="7756085at2759"/>
<reference evidence="2" key="2">
    <citation type="submission" date="2022-10" db="EMBL/GenBank/DDBJ databases">
        <authorList>
            <consortium name="ENA_rothamsted_submissions"/>
            <consortium name="culmorum"/>
            <person name="King R."/>
        </authorList>
    </citation>
    <scope>NUCLEOTIDE SEQUENCE</scope>
</reference>
<organism evidence="2 3">
    <name type="scientific">Chironomus riparius</name>
    <dbReference type="NCBI Taxonomy" id="315576"/>
    <lineage>
        <taxon>Eukaryota</taxon>
        <taxon>Metazoa</taxon>
        <taxon>Ecdysozoa</taxon>
        <taxon>Arthropoda</taxon>
        <taxon>Hexapoda</taxon>
        <taxon>Insecta</taxon>
        <taxon>Pterygota</taxon>
        <taxon>Neoptera</taxon>
        <taxon>Endopterygota</taxon>
        <taxon>Diptera</taxon>
        <taxon>Nematocera</taxon>
        <taxon>Chironomoidea</taxon>
        <taxon>Chironomidae</taxon>
        <taxon>Chironominae</taxon>
        <taxon>Chironomus</taxon>
    </lineage>
</organism>
<accession>A0A9N9WUB7</accession>
<feature type="region of interest" description="Disordered" evidence="1">
    <location>
        <begin position="90"/>
        <end position="109"/>
    </location>
</feature>
<keyword evidence="3" id="KW-1185">Reference proteome</keyword>
<evidence type="ECO:0000313" key="3">
    <source>
        <dbReference type="Proteomes" id="UP001153620"/>
    </source>
</evidence>
<dbReference type="EMBL" id="OU895878">
    <property type="protein sequence ID" value="CAG9804403.1"/>
    <property type="molecule type" value="Genomic_DNA"/>
</dbReference>
<gene>
    <name evidence="2" type="ORF">CHIRRI_LOCUS7292</name>
</gene>
<dbReference type="Proteomes" id="UP001153620">
    <property type="component" value="Chromosome 2"/>
</dbReference>
<dbReference type="AlphaFoldDB" id="A0A9N9WUB7"/>
<evidence type="ECO:0000313" key="2">
    <source>
        <dbReference type="EMBL" id="CAG9804403.1"/>
    </source>
</evidence>